<reference evidence="8" key="1">
    <citation type="journal article" date="2012" name="PLoS ONE">
        <title>The plastid genome of eutreptiella provides a window into the process of secondary endosymbiosis of plastid in euglenids.</title>
        <authorList>
            <person name="Hrda S."/>
            <person name="Fousek J."/>
            <person name="Szabova J."/>
            <person name="Hampl V."/>
            <person name="Vlcek C."/>
        </authorList>
    </citation>
    <scope>NUCLEOTIDE SEQUENCE</scope>
    <source>
        <strain evidence="8">K-0333</strain>
    </source>
</reference>
<dbReference type="InterPro" id="IPR012678">
    <property type="entry name" value="Ribosomal_uL23/eL15/eS24_sf"/>
</dbReference>
<comment type="similarity">
    <text evidence="1">Belongs to the universal ribosomal protein uL23 family.</text>
</comment>
<keyword evidence="2" id="KW-0699">rRNA-binding</keyword>
<dbReference type="Pfam" id="PF00276">
    <property type="entry name" value="Ribosomal_L23"/>
    <property type="match status" value="1"/>
</dbReference>
<dbReference type="GO" id="GO:0005840">
    <property type="term" value="C:ribosome"/>
    <property type="evidence" value="ECO:0007669"/>
    <property type="project" value="UniProtKB-KW"/>
</dbReference>
<keyword evidence="3" id="KW-0694">RNA-binding</keyword>
<dbReference type="InterPro" id="IPR013025">
    <property type="entry name" value="Ribosomal_uL23-like"/>
</dbReference>
<accession>I0J3K0</accession>
<dbReference type="RefSeq" id="YP_006234186.1">
    <property type="nucleotide sequence ID" value="NC_017754.2"/>
</dbReference>
<evidence type="ECO:0000256" key="7">
    <source>
        <dbReference type="ARBA" id="ARBA00035366"/>
    </source>
</evidence>
<dbReference type="InterPro" id="IPR012677">
    <property type="entry name" value="Nucleotide-bd_a/b_plait_sf"/>
</dbReference>
<gene>
    <name evidence="8" type="primary">rpl23</name>
</gene>
<dbReference type="Gene3D" id="3.30.70.330">
    <property type="match status" value="1"/>
</dbReference>
<dbReference type="PANTHER" id="PTHR11620">
    <property type="entry name" value="60S RIBOSOMAL PROTEIN L23A"/>
    <property type="match status" value="1"/>
</dbReference>
<evidence type="ECO:0000256" key="1">
    <source>
        <dbReference type="ARBA" id="ARBA00006700"/>
    </source>
</evidence>
<geneLocation type="plastid" evidence="8"/>
<dbReference type="FunFam" id="3.30.70.330:FF:000001">
    <property type="entry name" value="50S ribosomal protein L23"/>
    <property type="match status" value="1"/>
</dbReference>
<dbReference type="EMBL" id="HE605038">
    <property type="protein sequence ID" value="CCE26473.1"/>
    <property type="molecule type" value="Genomic_DNA"/>
</dbReference>
<dbReference type="SUPFAM" id="SSF54189">
    <property type="entry name" value="Ribosomal proteins S24e, L23 and L15e"/>
    <property type="match status" value="1"/>
</dbReference>
<evidence type="ECO:0000256" key="3">
    <source>
        <dbReference type="ARBA" id="ARBA00022884"/>
    </source>
</evidence>
<organism evidence="8">
    <name type="scientific">Eutreptiella gymnastica</name>
    <dbReference type="NCBI Taxonomy" id="73025"/>
    <lineage>
        <taxon>Eukaryota</taxon>
        <taxon>Discoba</taxon>
        <taxon>Euglenozoa</taxon>
        <taxon>Euglenida</taxon>
        <taxon>Spirocuta</taxon>
        <taxon>Euglenophyceae</taxon>
        <taxon>Eutreptiales</taxon>
        <taxon>Eutreptiaceae</taxon>
        <taxon>Eutreptiella</taxon>
    </lineage>
</organism>
<evidence type="ECO:0000256" key="4">
    <source>
        <dbReference type="ARBA" id="ARBA00022980"/>
    </source>
</evidence>
<dbReference type="GO" id="GO:0006412">
    <property type="term" value="P:translation"/>
    <property type="evidence" value="ECO:0007669"/>
    <property type="project" value="InterPro"/>
</dbReference>
<keyword evidence="4 8" id="KW-0689">Ribosomal protein</keyword>
<keyword evidence="8" id="KW-0934">Plastid</keyword>
<evidence type="ECO:0000256" key="6">
    <source>
        <dbReference type="ARBA" id="ARBA00035287"/>
    </source>
</evidence>
<dbReference type="NCBIfam" id="NF004363">
    <property type="entry name" value="PRK05738.2-4"/>
    <property type="match status" value="1"/>
</dbReference>
<evidence type="ECO:0000256" key="2">
    <source>
        <dbReference type="ARBA" id="ARBA00022730"/>
    </source>
</evidence>
<dbReference type="GO" id="GO:0019843">
    <property type="term" value="F:rRNA binding"/>
    <property type="evidence" value="ECO:0007669"/>
    <property type="project" value="UniProtKB-KW"/>
</dbReference>
<sequence>MIDLIKYPVLTEKATRLLEKNQYTFKVDSRLNKTAIKSTVEVLFGVKVIAVNTYNPPRKSRRLGRFKGFKSNYKRVIITLRPDESIPLFSES</sequence>
<dbReference type="HAMAP" id="MF_01369_B">
    <property type="entry name" value="Ribosomal_uL23_B"/>
    <property type="match status" value="1"/>
</dbReference>
<keyword evidence="5" id="KW-0687">Ribonucleoprotein</keyword>
<name>I0J3K0_9EUGL</name>
<evidence type="ECO:0000313" key="8">
    <source>
        <dbReference type="EMBL" id="CCE26473.1"/>
    </source>
</evidence>
<dbReference type="GO" id="GO:0003735">
    <property type="term" value="F:structural constituent of ribosome"/>
    <property type="evidence" value="ECO:0007669"/>
    <property type="project" value="InterPro"/>
</dbReference>
<proteinExistence type="inferred from homology"/>
<dbReference type="AlphaFoldDB" id="I0J3K0"/>
<protein>
    <recommendedName>
        <fullName evidence="6">Large ribosomal subunit protein uL23c</fullName>
    </recommendedName>
    <alternativeName>
        <fullName evidence="7">50S ribosomal protein L23, chloroplastic</fullName>
    </alternativeName>
</protein>
<dbReference type="GO" id="GO:1990904">
    <property type="term" value="C:ribonucleoprotein complex"/>
    <property type="evidence" value="ECO:0007669"/>
    <property type="project" value="UniProtKB-KW"/>
</dbReference>
<evidence type="ECO:0000256" key="5">
    <source>
        <dbReference type="ARBA" id="ARBA00023274"/>
    </source>
</evidence>
<dbReference type="GeneID" id="12354957"/>